<dbReference type="SUPFAM" id="SSF51197">
    <property type="entry name" value="Clavaminate synthase-like"/>
    <property type="match status" value="1"/>
</dbReference>
<dbReference type="Pfam" id="PF05721">
    <property type="entry name" value="PhyH"/>
    <property type="match status" value="1"/>
</dbReference>
<dbReference type="PANTHER" id="PTHR37563">
    <property type="entry name" value="PHYTANOYL-COA DIOXYGENASE FAMILY PROTEIN (AFU_ORTHOLOGUE AFUA_2G03330)"/>
    <property type="match status" value="1"/>
</dbReference>
<feature type="compositionally biased region" description="Gly residues" evidence="1">
    <location>
        <begin position="194"/>
        <end position="213"/>
    </location>
</feature>
<dbReference type="Proteomes" id="UP000002009">
    <property type="component" value="Chromosome 2"/>
</dbReference>
<dbReference type="AlphaFoldDB" id="C1DYR6"/>
<dbReference type="OMA" id="HCALITA"/>
<evidence type="ECO:0008006" key="4">
    <source>
        <dbReference type="Google" id="ProtNLM"/>
    </source>
</evidence>
<name>C1DYR6_MICCC</name>
<accession>C1DYR6</accession>
<evidence type="ECO:0000313" key="3">
    <source>
        <dbReference type="Proteomes" id="UP000002009"/>
    </source>
</evidence>
<dbReference type="EMBL" id="CP001323">
    <property type="protein sequence ID" value="ACO61473.1"/>
    <property type="molecule type" value="Genomic_DNA"/>
</dbReference>
<evidence type="ECO:0000313" key="2">
    <source>
        <dbReference type="EMBL" id="ACO61473.1"/>
    </source>
</evidence>
<keyword evidence="3" id="KW-1185">Reference proteome</keyword>
<dbReference type="GeneID" id="8240929"/>
<organism evidence="2 3">
    <name type="scientific">Micromonas commoda (strain RCC299 / NOUM17 / CCMP2709)</name>
    <name type="common">Picoplanktonic green alga</name>
    <dbReference type="NCBI Taxonomy" id="296587"/>
    <lineage>
        <taxon>Eukaryota</taxon>
        <taxon>Viridiplantae</taxon>
        <taxon>Chlorophyta</taxon>
        <taxon>Mamiellophyceae</taxon>
        <taxon>Mamiellales</taxon>
        <taxon>Mamiellaceae</taxon>
        <taxon>Micromonas</taxon>
    </lineage>
</organism>
<protein>
    <recommendedName>
        <fullName evidence="4">Phytanoyl-CoA dioxygenase</fullName>
    </recommendedName>
</protein>
<dbReference type="OrthoDB" id="406378at2759"/>
<dbReference type="InterPro" id="IPR008775">
    <property type="entry name" value="Phytyl_CoA_dOase-like"/>
</dbReference>
<dbReference type="KEGG" id="mis:MICPUN_55850"/>
<gene>
    <name evidence="2" type="ORF">MICPUN_55850</name>
</gene>
<dbReference type="InterPro" id="IPR051961">
    <property type="entry name" value="Fungal_Metabolite_Diox"/>
</dbReference>
<sequence length="303" mass="31385">MALPSLSASEVEEGEDAAALILKHGAVVVRGVVSLATCAETRARIDERLRLANLEAFGEESTTAEFSAAGRTPEQVDAAARYFGNVTAPVHRRDLKLALNEEVGECVRQLLRACGPCIASILTADAEMCELSALVSDPGAPAQPLHPDTQTSGTRAHCGLITAFVATQDVTPEMGPTEVCARSNVAEAHRALSNGGGGGGDSPGGDSPGGGEAGKLRALTAAGFPAPVPALLRAGDVLLMDSRVIHRGGANDGAKRRTLLVCTFQVPNNPAPGSTYSLLDEYAGRFRLGGFERWKDPAAATAY</sequence>
<proteinExistence type="predicted"/>
<dbReference type="Gene3D" id="2.60.120.620">
    <property type="entry name" value="q2cbj1_9rhob like domain"/>
    <property type="match status" value="1"/>
</dbReference>
<feature type="region of interest" description="Disordered" evidence="1">
    <location>
        <begin position="191"/>
        <end position="214"/>
    </location>
</feature>
<dbReference type="PANTHER" id="PTHR37563:SF2">
    <property type="entry name" value="PHYTANOYL-COA DIOXYGENASE FAMILY PROTEIN (AFU_ORTHOLOGUE AFUA_2G03330)"/>
    <property type="match status" value="1"/>
</dbReference>
<dbReference type="RefSeq" id="XP_002500215.1">
    <property type="nucleotide sequence ID" value="XM_002500169.1"/>
</dbReference>
<reference evidence="2 3" key="1">
    <citation type="journal article" date="2009" name="Science">
        <title>Green evolution and dynamic adaptations revealed by genomes of the marine picoeukaryotes Micromonas.</title>
        <authorList>
            <person name="Worden A.Z."/>
            <person name="Lee J.H."/>
            <person name="Mock T."/>
            <person name="Rouze P."/>
            <person name="Simmons M.P."/>
            <person name="Aerts A.L."/>
            <person name="Allen A.E."/>
            <person name="Cuvelier M.L."/>
            <person name="Derelle E."/>
            <person name="Everett M.V."/>
            <person name="Foulon E."/>
            <person name="Grimwood J."/>
            <person name="Gundlach H."/>
            <person name="Henrissat B."/>
            <person name="Napoli C."/>
            <person name="McDonald S.M."/>
            <person name="Parker M.S."/>
            <person name="Rombauts S."/>
            <person name="Salamov A."/>
            <person name="Von Dassow P."/>
            <person name="Badger J.H."/>
            <person name="Coutinho P.M."/>
            <person name="Demir E."/>
            <person name="Dubchak I."/>
            <person name="Gentemann C."/>
            <person name="Eikrem W."/>
            <person name="Gready J.E."/>
            <person name="John U."/>
            <person name="Lanier W."/>
            <person name="Lindquist E.A."/>
            <person name="Lucas S."/>
            <person name="Mayer K.F."/>
            <person name="Moreau H."/>
            <person name="Not F."/>
            <person name="Otillar R."/>
            <person name="Panaud O."/>
            <person name="Pangilinan J."/>
            <person name="Paulsen I."/>
            <person name="Piegu B."/>
            <person name="Poliakov A."/>
            <person name="Robbens S."/>
            <person name="Schmutz J."/>
            <person name="Toulza E."/>
            <person name="Wyss T."/>
            <person name="Zelensky A."/>
            <person name="Zhou K."/>
            <person name="Armbrust E.V."/>
            <person name="Bhattacharya D."/>
            <person name="Goodenough U.W."/>
            <person name="Van de Peer Y."/>
            <person name="Grigoriev I.V."/>
        </authorList>
    </citation>
    <scope>NUCLEOTIDE SEQUENCE [LARGE SCALE GENOMIC DNA]</scope>
    <source>
        <strain evidence="3">RCC299 / NOUM17</strain>
    </source>
</reference>
<dbReference type="InParanoid" id="C1DYR6"/>
<evidence type="ECO:0000256" key="1">
    <source>
        <dbReference type="SAM" id="MobiDB-lite"/>
    </source>
</evidence>